<feature type="domain" description="Beta-lactamase-related" evidence="2">
    <location>
        <begin position="92"/>
        <end position="398"/>
    </location>
</feature>
<dbReference type="AlphaFoldDB" id="W9WCR2"/>
<dbReference type="STRING" id="1182543.W9WCR2"/>
<dbReference type="SUPFAM" id="SSF56601">
    <property type="entry name" value="beta-lactamase/transpeptidase-like"/>
    <property type="match status" value="1"/>
</dbReference>
<dbReference type="GeneID" id="19195689"/>
<sequence>MAMPWHRTLVCLFLHSSLLLAQCPPLGPILPAPTGLSQNPMFQQLVAQVNAQLLNVSSSLNQTAVSVGMRSVHEAGPLLNFHYTPQEFNASGAHKVDGNTVYRVGSVTKVFTALGILQLEGKINLADPVTKYVPKLAGISGSNNSLTAVDWNTVTVEALLTHLGGVPVDLAGGPIEYIPGMAQTMGLPQLSQSQQPPPCGEMPGQAACSLDDFLNHIGSKPPIYRPFTTPVYSNIGYAVLGRIIENVSGQTWADYLEQNIARKAGMNRTTGVDAPASNLGFIPAESNWWGTSLGFLSSDGGAYASNNDILSFGKAILSNTLLDSAQTRKWMKPMTFTSSIGMAVGASWEIVRGPNLTADGRIIDFYAKLGDVGDYSAILALVPDFDLVIAMNFAGPDSDETVGLGIFSQLVQAIIPVVDQIGKSEASAKLAGTYSARPNSSLELSVDDFGVLVSNFSANGVDVAEGYSALNGAADVPTTIRLYPTNLQAGNGSSAWRAVYTVGTAEDAAAVDAQLFFPHGSCQTWLVIDRIEYGWESIDYFVVTEDASGKVVGVEPKAWRLKLERTD</sequence>
<proteinExistence type="predicted"/>
<comment type="caution">
    <text evidence="4">The sequence shown here is derived from an EMBL/GenBank/DDBJ whole genome shotgun (WGS) entry which is preliminary data.</text>
</comment>
<organism evidence="4 5">
    <name type="scientific">Cladophialophora psammophila CBS 110553</name>
    <dbReference type="NCBI Taxonomy" id="1182543"/>
    <lineage>
        <taxon>Eukaryota</taxon>
        <taxon>Fungi</taxon>
        <taxon>Dikarya</taxon>
        <taxon>Ascomycota</taxon>
        <taxon>Pezizomycotina</taxon>
        <taxon>Eurotiomycetes</taxon>
        <taxon>Chaetothyriomycetidae</taxon>
        <taxon>Chaetothyriales</taxon>
        <taxon>Herpotrichiellaceae</taxon>
        <taxon>Cladophialophora</taxon>
    </lineage>
</organism>
<evidence type="ECO:0000259" key="2">
    <source>
        <dbReference type="Pfam" id="PF00144"/>
    </source>
</evidence>
<dbReference type="Gene3D" id="3.40.710.10">
    <property type="entry name" value="DD-peptidase/beta-lactamase superfamily"/>
    <property type="match status" value="1"/>
</dbReference>
<feature type="chain" id="PRO_5004934384" evidence="1">
    <location>
        <begin position="22"/>
        <end position="567"/>
    </location>
</feature>
<keyword evidence="1" id="KW-0732">Signal</keyword>
<dbReference type="InterPro" id="IPR001466">
    <property type="entry name" value="Beta-lactam-related"/>
</dbReference>
<evidence type="ECO:0000259" key="3">
    <source>
        <dbReference type="Pfam" id="PF26335"/>
    </source>
</evidence>
<keyword evidence="5" id="KW-1185">Reference proteome</keyword>
<dbReference type="EMBL" id="AMGX01000023">
    <property type="protein sequence ID" value="EXJ65758.1"/>
    <property type="molecule type" value="Genomic_DNA"/>
</dbReference>
<dbReference type="HOGENOM" id="CLU_019706_2_1_1"/>
<evidence type="ECO:0000313" key="4">
    <source>
        <dbReference type="EMBL" id="EXJ65758.1"/>
    </source>
</evidence>
<accession>W9WCR2</accession>
<dbReference type="PANTHER" id="PTHR22935">
    <property type="entry name" value="PENICILLIN-BINDING PROTEIN"/>
    <property type="match status" value="1"/>
</dbReference>
<protein>
    <submittedName>
        <fullName evidence="4">Uncharacterized protein</fullName>
    </submittedName>
</protein>
<feature type="signal peptide" evidence="1">
    <location>
        <begin position="1"/>
        <end position="21"/>
    </location>
</feature>
<dbReference type="OrthoDB" id="10250282at2759"/>
<dbReference type="Pfam" id="PF00144">
    <property type="entry name" value="Beta-lactamase"/>
    <property type="match status" value="1"/>
</dbReference>
<dbReference type="InterPro" id="IPR051478">
    <property type="entry name" value="Beta-lactamase-like_AB/R"/>
</dbReference>
<name>W9WCR2_9EURO</name>
<feature type="domain" description="Beta-lactamase-like ARB-00930-like C-terminal" evidence="3">
    <location>
        <begin position="423"/>
        <end position="566"/>
    </location>
</feature>
<dbReference type="eggNOG" id="ENOG502SGUI">
    <property type="taxonomic scope" value="Eukaryota"/>
</dbReference>
<evidence type="ECO:0000313" key="5">
    <source>
        <dbReference type="Proteomes" id="UP000019471"/>
    </source>
</evidence>
<dbReference type="InterPro" id="IPR058664">
    <property type="entry name" value="ARB_00930-like_C"/>
</dbReference>
<reference evidence="4 5" key="1">
    <citation type="submission" date="2013-03" db="EMBL/GenBank/DDBJ databases">
        <title>The Genome Sequence of Cladophialophora psammophila CBS 110553.</title>
        <authorList>
            <consortium name="The Broad Institute Genomics Platform"/>
            <person name="Cuomo C."/>
            <person name="de Hoog S."/>
            <person name="Gorbushina A."/>
            <person name="Walker B."/>
            <person name="Young S.K."/>
            <person name="Zeng Q."/>
            <person name="Gargeya S."/>
            <person name="Fitzgerald M."/>
            <person name="Haas B."/>
            <person name="Abouelleil A."/>
            <person name="Allen A.W."/>
            <person name="Alvarado L."/>
            <person name="Arachchi H.M."/>
            <person name="Berlin A.M."/>
            <person name="Chapman S.B."/>
            <person name="Gainer-Dewar J."/>
            <person name="Goldberg J."/>
            <person name="Griggs A."/>
            <person name="Gujja S."/>
            <person name="Hansen M."/>
            <person name="Howarth C."/>
            <person name="Imamovic A."/>
            <person name="Ireland A."/>
            <person name="Larimer J."/>
            <person name="McCowan C."/>
            <person name="Murphy C."/>
            <person name="Pearson M."/>
            <person name="Poon T.W."/>
            <person name="Priest M."/>
            <person name="Roberts A."/>
            <person name="Saif S."/>
            <person name="Shea T."/>
            <person name="Sisk P."/>
            <person name="Sykes S."/>
            <person name="Wortman J."/>
            <person name="Nusbaum C."/>
            <person name="Birren B."/>
        </authorList>
    </citation>
    <scope>NUCLEOTIDE SEQUENCE [LARGE SCALE GENOMIC DNA]</scope>
    <source>
        <strain evidence="4 5">CBS 110553</strain>
    </source>
</reference>
<evidence type="ECO:0000256" key="1">
    <source>
        <dbReference type="SAM" id="SignalP"/>
    </source>
</evidence>
<dbReference type="PANTHER" id="PTHR22935:SF97">
    <property type="entry name" value="BETA-LACTAMASE-RELATED DOMAIN-CONTAINING PROTEIN"/>
    <property type="match status" value="1"/>
</dbReference>
<dbReference type="InterPro" id="IPR012338">
    <property type="entry name" value="Beta-lactam/transpept-like"/>
</dbReference>
<dbReference type="Proteomes" id="UP000019471">
    <property type="component" value="Unassembled WGS sequence"/>
</dbReference>
<dbReference type="Pfam" id="PF26335">
    <property type="entry name" value="ARB_00930_C"/>
    <property type="match status" value="1"/>
</dbReference>
<gene>
    <name evidence="4" type="ORF">A1O5_10999</name>
</gene>
<dbReference type="RefSeq" id="XP_007749762.1">
    <property type="nucleotide sequence ID" value="XM_007751572.1"/>
</dbReference>